<gene>
    <name evidence="3" type="ORF">GTP55_23270</name>
</gene>
<comment type="subcellular location">
    <subcellularLocation>
        <location evidence="2">Cell membrane</location>
        <topology evidence="2">Lipid-anchor</topology>
    </subcellularLocation>
</comment>
<evidence type="ECO:0000313" key="3">
    <source>
        <dbReference type="EMBL" id="MYN42267.1"/>
    </source>
</evidence>
<sequence length="323" mass="33237">MWAANKPARRPRPSCRTALALSALSALLAACAAGPDFVRPAARYLAVTPATVGADPAQALQVGGAVAADWWRLFQAPALDAALGAALAANPSLQAAEASLRQSQASLRAGAGVFYPQLDLSLSAQRQRQSPLRAAGAGAGVYNLVTLSVAVSYALDVFGGQRRAVEALAAQADAQHAALQGAYLTLSGNVVNSLIARAAYRAQIEATGRFIARQQDQLAIAEARATAGIAPYTDVLAVRSQLAASRALVPPLLHKQDQADHLLASLSGVSPGQWRAPVLELAALALPAQLPLSLPSELVRQRPDVLAAEARLHGASAAIGVAT</sequence>
<evidence type="ECO:0000256" key="1">
    <source>
        <dbReference type="ARBA" id="ARBA00007613"/>
    </source>
</evidence>
<evidence type="ECO:0000313" key="4">
    <source>
        <dbReference type="Proteomes" id="UP000466332"/>
    </source>
</evidence>
<keyword evidence="2" id="KW-0564">Palmitate</keyword>
<name>A0ABW9WM41_9BURK</name>
<feature type="signal peptide" evidence="2">
    <location>
        <begin position="1"/>
        <end position="32"/>
    </location>
</feature>
<dbReference type="PROSITE" id="PS51257">
    <property type="entry name" value="PROKAR_LIPOPROTEIN"/>
    <property type="match status" value="1"/>
</dbReference>
<dbReference type="SUPFAM" id="SSF56954">
    <property type="entry name" value="Outer membrane efflux proteins (OEP)"/>
    <property type="match status" value="1"/>
</dbReference>
<dbReference type="Gene3D" id="2.20.200.10">
    <property type="entry name" value="Outer membrane efflux proteins (OEP)"/>
    <property type="match status" value="1"/>
</dbReference>
<dbReference type="PANTHER" id="PTHR30203">
    <property type="entry name" value="OUTER MEMBRANE CATION EFFLUX PROTEIN"/>
    <property type="match status" value="1"/>
</dbReference>
<keyword evidence="2" id="KW-0812">Transmembrane</keyword>
<dbReference type="Gene3D" id="1.20.1600.10">
    <property type="entry name" value="Outer membrane efflux proteins (OEP)"/>
    <property type="match status" value="1"/>
</dbReference>
<dbReference type="RefSeq" id="WP_161047182.1">
    <property type="nucleotide sequence ID" value="NZ_WWCS01000018.1"/>
</dbReference>
<reference evidence="3 4" key="1">
    <citation type="submission" date="2019-12" db="EMBL/GenBank/DDBJ databases">
        <title>Novel species isolated from a subtropical stream in China.</title>
        <authorList>
            <person name="Lu H."/>
        </authorList>
    </citation>
    <scope>NUCLEOTIDE SEQUENCE [LARGE SCALE GENOMIC DNA]</scope>
    <source>
        <strain evidence="3 4">FT109W</strain>
    </source>
</reference>
<accession>A0ABW9WM41</accession>
<keyword evidence="2" id="KW-0472">Membrane</keyword>
<dbReference type="Pfam" id="PF02321">
    <property type="entry name" value="OEP"/>
    <property type="match status" value="1"/>
</dbReference>
<dbReference type="PANTHER" id="PTHR30203:SF33">
    <property type="entry name" value="BLR4455 PROTEIN"/>
    <property type="match status" value="1"/>
</dbReference>
<keyword evidence="2" id="KW-0449">Lipoprotein</keyword>
<dbReference type="EMBL" id="WWCS01000018">
    <property type="protein sequence ID" value="MYN42267.1"/>
    <property type="molecule type" value="Genomic_DNA"/>
</dbReference>
<dbReference type="NCBIfam" id="TIGR01845">
    <property type="entry name" value="outer_NodT"/>
    <property type="match status" value="1"/>
</dbReference>
<protein>
    <submittedName>
        <fullName evidence="3">Efflux transporter outer membrane subunit</fullName>
    </submittedName>
</protein>
<comment type="similarity">
    <text evidence="1 2">Belongs to the outer membrane factor (OMF) (TC 1.B.17) family.</text>
</comment>
<feature type="non-terminal residue" evidence="3">
    <location>
        <position position="323"/>
    </location>
</feature>
<keyword evidence="2" id="KW-1134">Transmembrane beta strand</keyword>
<evidence type="ECO:0000256" key="2">
    <source>
        <dbReference type="RuleBase" id="RU362097"/>
    </source>
</evidence>
<comment type="caution">
    <text evidence="3">The sequence shown here is derived from an EMBL/GenBank/DDBJ whole genome shotgun (WGS) entry which is preliminary data.</text>
</comment>
<proteinExistence type="inferred from homology"/>
<dbReference type="Proteomes" id="UP000466332">
    <property type="component" value="Unassembled WGS sequence"/>
</dbReference>
<dbReference type="InterPro" id="IPR010131">
    <property type="entry name" value="MdtP/NodT-like"/>
</dbReference>
<organism evidence="3 4">
    <name type="scientific">Duganella margarita</name>
    <dbReference type="NCBI Taxonomy" id="2692170"/>
    <lineage>
        <taxon>Bacteria</taxon>
        <taxon>Pseudomonadati</taxon>
        <taxon>Pseudomonadota</taxon>
        <taxon>Betaproteobacteria</taxon>
        <taxon>Burkholderiales</taxon>
        <taxon>Oxalobacteraceae</taxon>
        <taxon>Telluria group</taxon>
        <taxon>Duganella</taxon>
    </lineage>
</organism>
<feature type="chain" id="PRO_5044977583" evidence="2">
    <location>
        <begin position="33"/>
        <end position="323"/>
    </location>
</feature>
<keyword evidence="2" id="KW-0732">Signal</keyword>
<keyword evidence="4" id="KW-1185">Reference proteome</keyword>
<dbReference type="InterPro" id="IPR003423">
    <property type="entry name" value="OMP_efflux"/>
</dbReference>